<accession>A0AAN6P661</accession>
<dbReference type="EMBL" id="MU855075">
    <property type="protein sequence ID" value="KAK4031163.1"/>
    <property type="molecule type" value="Genomic_DNA"/>
</dbReference>
<sequence>SSSVKYDSAEDNGIKRLLGELTRWRDQARDSAARQPQPTEAQIQGPVGSSFYNYGGDQVNAPGGIVNISRGSGNQLPGAIFSGPVMFTSNPEGALLATGGPHRGHTLSAVVAFKGLRPLLATLPLCVRVAVC</sequence>
<feature type="non-terminal residue" evidence="3">
    <location>
        <position position="1"/>
    </location>
</feature>
<feature type="domain" description="NACHT-NTPase sigma" evidence="2">
    <location>
        <begin position="49"/>
        <end position="87"/>
    </location>
</feature>
<dbReference type="Pfam" id="PF17106">
    <property type="entry name" value="NACHT_sigma"/>
    <property type="match status" value="1"/>
</dbReference>
<keyword evidence="4" id="KW-1185">Reference proteome</keyword>
<evidence type="ECO:0000259" key="2">
    <source>
        <dbReference type="Pfam" id="PF17106"/>
    </source>
</evidence>
<evidence type="ECO:0000313" key="4">
    <source>
        <dbReference type="Proteomes" id="UP001303115"/>
    </source>
</evidence>
<reference evidence="4" key="1">
    <citation type="journal article" date="2023" name="Mol. Phylogenet. Evol.">
        <title>Genome-scale phylogeny and comparative genomics of the fungal order Sordariales.</title>
        <authorList>
            <person name="Hensen N."/>
            <person name="Bonometti L."/>
            <person name="Westerberg I."/>
            <person name="Brannstrom I.O."/>
            <person name="Guillou S."/>
            <person name="Cros-Aarteil S."/>
            <person name="Calhoun S."/>
            <person name="Haridas S."/>
            <person name="Kuo A."/>
            <person name="Mondo S."/>
            <person name="Pangilinan J."/>
            <person name="Riley R."/>
            <person name="LaButti K."/>
            <person name="Andreopoulos B."/>
            <person name="Lipzen A."/>
            <person name="Chen C."/>
            <person name="Yan M."/>
            <person name="Daum C."/>
            <person name="Ng V."/>
            <person name="Clum A."/>
            <person name="Steindorff A."/>
            <person name="Ohm R.A."/>
            <person name="Martin F."/>
            <person name="Silar P."/>
            <person name="Natvig D.O."/>
            <person name="Lalanne C."/>
            <person name="Gautier V."/>
            <person name="Ament-Velasquez S.L."/>
            <person name="Kruys A."/>
            <person name="Hutchinson M.I."/>
            <person name="Powell A.J."/>
            <person name="Barry K."/>
            <person name="Miller A.N."/>
            <person name="Grigoriev I.V."/>
            <person name="Debuchy R."/>
            <person name="Gladieux P."/>
            <person name="Hiltunen Thoren M."/>
            <person name="Johannesson H."/>
        </authorList>
    </citation>
    <scope>NUCLEOTIDE SEQUENCE [LARGE SCALE GENOMIC DNA]</scope>
    <source>
        <strain evidence="4">CBS 284.82</strain>
    </source>
</reference>
<feature type="region of interest" description="Disordered" evidence="1">
    <location>
        <begin position="26"/>
        <end position="49"/>
    </location>
</feature>
<gene>
    <name evidence="3" type="ORF">C8A01DRAFT_21590</name>
</gene>
<protein>
    <recommendedName>
        <fullName evidence="2">NACHT-NTPase sigma domain-containing protein</fullName>
    </recommendedName>
</protein>
<evidence type="ECO:0000256" key="1">
    <source>
        <dbReference type="SAM" id="MobiDB-lite"/>
    </source>
</evidence>
<name>A0AAN6P661_9PEZI</name>
<dbReference type="Proteomes" id="UP001303115">
    <property type="component" value="Unassembled WGS sequence"/>
</dbReference>
<comment type="caution">
    <text evidence="3">The sequence shown here is derived from an EMBL/GenBank/DDBJ whole genome shotgun (WGS) entry which is preliminary data.</text>
</comment>
<evidence type="ECO:0000313" key="3">
    <source>
        <dbReference type="EMBL" id="KAK4031163.1"/>
    </source>
</evidence>
<dbReference type="InterPro" id="IPR031353">
    <property type="entry name" value="NACHT_sigma"/>
</dbReference>
<proteinExistence type="predicted"/>
<dbReference type="AlphaFoldDB" id="A0AAN6P661"/>
<organism evidence="3 4">
    <name type="scientific">Parachaetomium inaequale</name>
    <dbReference type="NCBI Taxonomy" id="2588326"/>
    <lineage>
        <taxon>Eukaryota</taxon>
        <taxon>Fungi</taxon>
        <taxon>Dikarya</taxon>
        <taxon>Ascomycota</taxon>
        <taxon>Pezizomycotina</taxon>
        <taxon>Sordariomycetes</taxon>
        <taxon>Sordariomycetidae</taxon>
        <taxon>Sordariales</taxon>
        <taxon>Chaetomiaceae</taxon>
        <taxon>Parachaetomium</taxon>
    </lineage>
</organism>